<evidence type="ECO:0000313" key="3">
    <source>
        <dbReference type="Proteomes" id="UP001054902"/>
    </source>
</evidence>
<reference evidence="2 3" key="1">
    <citation type="journal article" date="2021" name="Sci. Rep.">
        <title>The genome of the diatom Chaetoceros tenuissimus carries an ancient integrated fragment of an extant virus.</title>
        <authorList>
            <person name="Hongo Y."/>
            <person name="Kimura K."/>
            <person name="Takaki Y."/>
            <person name="Yoshida Y."/>
            <person name="Baba S."/>
            <person name="Kobayashi G."/>
            <person name="Nagasaki K."/>
            <person name="Hano T."/>
            <person name="Tomaru Y."/>
        </authorList>
    </citation>
    <scope>NUCLEOTIDE SEQUENCE [LARGE SCALE GENOMIC DNA]</scope>
    <source>
        <strain evidence="2 3">NIES-3715</strain>
    </source>
</reference>
<protein>
    <submittedName>
        <fullName evidence="2">Uncharacterized protein</fullName>
    </submittedName>
</protein>
<accession>A0AAD3H9U2</accession>
<dbReference type="EMBL" id="BLLK01000047">
    <property type="protein sequence ID" value="GFH55263.1"/>
    <property type="molecule type" value="Genomic_DNA"/>
</dbReference>
<feature type="transmembrane region" description="Helical" evidence="1">
    <location>
        <begin position="21"/>
        <end position="43"/>
    </location>
</feature>
<evidence type="ECO:0000256" key="1">
    <source>
        <dbReference type="SAM" id="Phobius"/>
    </source>
</evidence>
<feature type="transmembrane region" description="Helical" evidence="1">
    <location>
        <begin position="460"/>
        <end position="479"/>
    </location>
</feature>
<comment type="caution">
    <text evidence="2">The sequence shown here is derived from an EMBL/GenBank/DDBJ whole genome shotgun (WGS) entry which is preliminary data.</text>
</comment>
<dbReference type="AlphaFoldDB" id="A0AAD3H9U2"/>
<keyword evidence="1" id="KW-1133">Transmembrane helix</keyword>
<evidence type="ECO:0000313" key="2">
    <source>
        <dbReference type="EMBL" id="GFH55263.1"/>
    </source>
</evidence>
<gene>
    <name evidence="2" type="ORF">CTEN210_11739</name>
</gene>
<sequence length="484" mass="54160">MKFAEISDKGFILSRPHDLHLVNLAIALSLIAMPIGPSPLSAIGMMTTQFFNSSAKPVLGENLYRLALLMDQDPTKVFAKANMYRRIGNSMICVISPLLYSQFASLSFYVIGGIILLFLFILLNSSNGIKCMLKEMLAKDPISTMHSYDSDQDSKFSTIGALKSIVKIKSDRNLVEMMNDEENADNALDKFPIASNVKVEIADIKQEDVEIPDFDCNKYPYESVAKKEKHTDQDDIEEFLPKEKGNLPFTTIEKDLNLRGNENFVLPQSTMLFDMDKSSVESKKPLSNSKEYDEKQSSCRLLYFLLVQTFPFLDAAITRLPFVFLTVAIADDFSVELAACILFAYQIGRAVSQGIQIKFCGPVAGYWLDGICLIGYIALTIYIELSRNGKFWFIPFAIFGICETLPLQQFYLMKMFGANVDEDNMNLRRAVKASHTSTAIGSMAAFIAASQVFQRFGVPGVSYLGLGIQATKLLIFFLIDVMMK</sequence>
<organism evidence="2 3">
    <name type="scientific">Chaetoceros tenuissimus</name>
    <dbReference type="NCBI Taxonomy" id="426638"/>
    <lineage>
        <taxon>Eukaryota</taxon>
        <taxon>Sar</taxon>
        <taxon>Stramenopiles</taxon>
        <taxon>Ochrophyta</taxon>
        <taxon>Bacillariophyta</taxon>
        <taxon>Coscinodiscophyceae</taxon>
        <taxon>Chaetocerotophycidae</taxon>
        <taxon>Chaetocerotales</taxon>
        <taxon>Chaetocerotaceae</taxon>
        <taxon>Chaetoceros</taxon>
    </lineage>
</organism>
<feature type="transmembrane region" description="Helical" evidence="1">
    <location>
        <begin position="323"/>
        <end position="345"/>
    </location>
</feature>
<feature type="transmembrane region" description="Helical" evidence="1">
    <location>
        <begin position="391"/>
        <end position="412"/>
    </location>
</feature>
<proteinExistence type="predicted"/>
<dbReference type="Proteomes" id="UP001054902">
    <property type="component" value="Unassembled WGS sequence"/>
</dbReference>
<keyword evidence="1" id="KW-0812">Transmembrane</keyword>
<name>A0AAD3H9U2_9STRA</name>
<keyword evidence="3" id="KW-1185">Reference proteome</keyword>
<feature type="transmembrane region" description="Helical" evidence="1">
    <location>
        <begin position="301"/>
        <end position="317"/>
    </location>
</feature>
<feature type="transmembrane region" description="Helical" evidence="1">
    <location>
        <begin position="106"/>
        <end position="124"/>
    </location>
</feature>
<keyword evidence="1" id="KW-0472">Membrane</keyword>
<feature type="transmembrane region" description="Helical" evidence="1">
    <location>
        <begin position="433"/>
        <end position="454"/>
    </location>
</feature>
<dbReference type="InterPro" id="IPR036259">
    <property type="entry name" value="MFS_trans_sf"/>
</dbReference>
<dbReference type="SUPFAM" id="SSF103473">
    <property type="entry name" value="MFS general substrate transporter"/>
    <property type="match status" value="1"/>
</dbReference>
<feature type="transmembrane region" description="Helical" evidence="1">
    <location>
        <begin position="366"/>
        <end position="385"/>
    </location>
</feature>